<name>A0A834NFW6_VESGE</name>
<proteinExistence type="inferred from homology"/>
<organism evidence="2 3">
    <name type="scientific">Vespula germanica</name>
    <name type="common">German yellow jacket</name>
    <name type="synonym">Paravespula germanica</name>
    <dbReference type="NCBI Taxonomy" id="30212"/>
    <lineage>
        <taxon>Eukaryota</taxon>
        <taxon>Metazoa</taxon>
        <taxon>Ecdysozoa</taxon>
        <taxon>Arthropoda</taxon>
        <taxon>Hexapoda</taxon>
        <taxon>Insecta</taxon>
        <taxon>Pterygota</taxon>
        <taxon>Neoptera</taxon>
        <taxon>Endopterygota</taxon>
        <taxon>Hymenoptera</taxon>
        <taxon>Apocrita</taxon>
        <taxon>Aculeata</taxon>
        <taxon>Vespoidea</taxon>
        <taxon>Vespidae</taxon>
        <taxon>Vespinae</taxon>
        <taxon>Vespula</taxon>
    </lineage>
</organism>
<dbReference type="AlphaFoldDB" id="A0A834NFW6"/>
<comment type="similarity">
    <text evidence="1">Belongs to the TTC36 family.</text>
</comment>
<reference evidence="2" key="1">
    <citation type="journal article" date="2020" name="G3 (Bethesda)">
        <title>High-Quality Assemblies for Three Invasive Social Wasps from the &lt;i&gt;Vespula&lt;/i&gt; Genus.</title>
        <authorList>
            <person name="Harrop T.W.R."/>
            <person name="Guhlin J."/>
            <person name="McLaughlin G.M."/>
            <person name="Permina E."/>
            <person name="Stockwell P."/>
            <person name="Gilligan J."/>
            <person name="Le Lec M.F."/>
            <person name="Gruber M.A.M."/>
            <person name="Quinn O."/>
            <person name="Lovegrove M."/>
            <person name="Duncan E.J."/>
            <person name="Remnant E.J."/>
            <person name="Van Eeckhoven J."/>
            <person name="Graham B."/>
            <person name="Knapp R.A."/>
            <person name="Langford K.W."/>
            <person name="Kronenberg Z."/>
            <person name="Press M.O."/>
            <person name="Eacker S.M."/>
            <person name="Wilson-Rankin E.E."/>
            <person name="Purcell J."/>
            <person name="Lester P.J."/>
            <person name="Dearden P.K."/>
        </authorList>
    </citation>
    <scope>NUCLEOTIDE SEQUENCE</scope>
    <source>
        <strain evidence="2">Linc-1</strain>
    </source>
</reference>
<evidence type="ECO:0000313" key="2">
    <source>
        <dbReference type="EMBL" id="KAF7406489.1"/>
    </source>
</evidence>
<dbReference type="InterPro" id="IPR011990">
    <property type="entry name" value="TPR-like_helical_dom_sf"/>
</dbReference>
<dbReference type="SMART" id="SM00028">
    <property type="entry name" value="TPR"/>
    <property type="match status" value="2"/>
</dbReference>
<dbReference type="PANTHER" id="PTHR21405">
    <property type="entry name" value="CDNA SEQUENCE BC021608"/>
    <property type="match status" value="1"/>
</dbReference>
<evidence type="ECO:0000256" key="1">
    <source>
        <dbReference type="ARBA" id="ARBA00006995"/>
    </source>
</evidence>
<comment type="caution">
    <text evidence="2">The sequence shown here is derived from an EMBL/GenBank/DDBJ whole genome shotgun (WGS) entry which is preliminary data.</text>
</comment>
<dbReference type="SUPFAM" id="SSF48452">
    <property type="entry name" value="TPR-like"/>
    <property type="match status" value="1"/>
</dbReference>
<evidence type="ECO:0000313" key="3">
    <source>
        <dbReference type="Proteomes" id="UP000617340"/>
    </source>
</evidence>
<evidence type="ECO:0008006" key="4">
    <source>
        <dbReference type="Google" id="ProtNLM"/>
    </source>
</evidence>
<dbReference type="PANTHER" id="PTHR21405:SF0">
    <property type="entry name" value="TETRATRICOPEPTIDE REPEAT PROTEIN 36"/>
    <property type="match status" value="1"/>
</dbReference>
<dbReference type="EMBL" id="JACSDZ010000004">
    <property type="protein sequence ID" value="KAF7406489.1"/>
    <property type="molecule type" value="Genomic_DNA"/>
</dbReference>
<protein>
    <recommendedName>
        <fullName evidence="4">Tetratricopeptide repeat protein 36</fullName>
    </recommendedName>
</protein>
<dbReference type="InterPro" id="IPR019734">
    <property type="entry name" value="TPR_rpt"/>
</dbReference>
<dbReference type="InterPro" id="IPR038906">
    <property type="entry name" value="TTC36"/>
</dbReference>
<dbReference type="GO" id="GO:0006570">
    <property type="term" value="P:tyrosine metabolic process"/>
    <property type="evidence" value="ECO:0007669"/>
    <property type="project" value="TreeGrafter"/>
</dbReference>
<accession>A0A834NFW6</accession>
<gene>
    <name evidence="2" type="ORF">HZH68_005858</name>
</gene>
<dbReference type="Proteomes" id="UP000617340">
    <property type="component" value="Unassembled WGS sequence"/>
</dbReference>
<keyword evidence="3" id="KW-1185">Reference proteome</keyword>
<dbReference type="Gene3D" id="1.25.40.10">
    <property type="entry name" value="Tetratricopeptide repeat domain"/>
    <property type="match status" value="1"/>
</dbReference>
<sequence>MERLSELDRAILNILFDPLQAHGSIDFSGNKDLDALNEDKTDALPEDILNVVKLAISHAEFDKFNECFRLFEEALKKAPSSPSILNDRAQALRLAGRDNEALEDLNMAVELSQGKGKAGIQALCQRGILYRYMKEDQKAKEDFTLAAEAGSSFAKSQLVSLNPYAAMCNTMLRQIIQKSTHP</sequence>